<evidence type="ECO:0000313" key="2">
    <source>
        <dbReference type="EMBL" id="KAK1926249.1"/>
    </source>
</evidence>
<evidence type="ECO:0000256" key="1">
    <source>
        <dbReference type="SAM" id="MobiDB-lite"/>
    </source>
</evidence>
<feature type="region of interest" description="Disordered" evidence="1">
    <location>
        <begin position="1"/>
        <end position="214"/>
    </location>
</feature>
<dbReference type="AlphaFoldDB" id="A0AAD9FTX4"/>
<gene>
    <name evidence="2" type="ORF">DB88DRAFT_156345</name>
</gene>
<comment type="caution">
    <text evidence="2">The sequence shown here is derived from an EMBL/GenBank/DDBJ whole genome shotgun (WGS) entry which is preliminary data.</text>
</comment>
<organism evidence="2 3">
    <name type="scientific">Papiliotrema laurentii</name>
    <name type="common">Cryptococcus laurentii</name>
    <dbReference type="NCBI Taxonomy" id="5418"/>
    <lineage>
        <taxon>Eukaryota</taxon>
        <taxon>Fungi</taxon>
        <taxon>Dikarya</taxon>
        <taxon>Basidiomycota</taxon>
        <taxon>Agaricomycotina</taxon>
        <taxon>Tremellomycetes</taxon>
        <taxon>Tremellales</taxon>
        <taxon>Rhynchogastremaceae</taxon>
        <taxon>Papiliotrema</taxon>
    </lineage>
</organism>
<evidence type="ECO:0000313" key="3">
    <source>
        <dbReference type="Proteomes" id="UP001182556"/>
    </source>
</evidence>
<dbReference type="EMBL" id="JAODAN010000002">
    <property type="protein sequence ID" value="KAK1926249.1"/>
    <property type="molecule type" value="Genomic_DNA"/>
</dbReference>
<sequence>MKHRAGLKKLHEEGRLQRMLGIPPKTEDVHPFLTHYAQTSGTTSSKRPVDVPGPSGSVSKKRRSDGPMGAIMVNDDEVDELDSDSESDEQDMQLDGESEDDGDDSGEEEGEIVESFPNGTNGIGSAPRRSRYKSVSEDDEVLEQFARELDPNHEEEEETETRYGINKTKTKKSQRPNAGPRENGSGSVSDSDDSIVALDAPPRSQTKPTVTRQDRRAFWAAKAQPTVHVISSDDE</sequence>
<reference evidence="2" key="1">
    <citation type="submission" date="2023-02" db="EMBL/GenBank/DDBJ databases">
        <title>Identification and recombinant expression of a fungal hydrolase from Papiliotrema laurentii that hydrolyzes apple cutin and clears colloidal polyester polyurethane.</title>
        <authorList>
            <consortium name="DOE Joint Genome Institute"/>
            <person name="Roman V.A."/>
            <person name="Bojanowski C."/>
            <person name="Crable B.R."/>
            <person name="Wagner D.N."/>
            <person name="Hung C.S."/>
            <person name="Nadeau L.J."/>
            <person name="Schratz L."/>
            <person name="Haridas S."/>
            <person name="Pangilinan J."/>
            <person name="Lipzen A."/>
            <person name="Na H."/>
            <person name="Yan M."/>
            <person name="Ng V."/>
            <person name="Grigoriev I.V."/>
            <person name="Spatafora J.W."/>
            <person name="Barlow D."/>
            <person name="Biffinger J."/>
            <person name="Kelley-Loughnane N."/>
            <person name="Varaljay V.A."/>
            <person name="Crookes-Goodson W.J."/>
        </authorList>
    </citation>
    <scope>NUCLEOTIDE SEQUENCE</scope>
    <source>
        <strain evidence="2">5307AH</strain>
    </source>
</reference>
<feature type="compositionally biased region" description="Polar residues" evidence="1">
    <location>
        <begin position="36"/>
        <end position="46"/>
    </location>
</feature>
<protein>
    <submittedName>
        <fullName evidence="2">Uncharacterized protein</fullName>
    </submittedName>
</protein>
<dbReference type="Proteomes" id="UP001182556">
    <property type="component" value="Unassembled WGS sequence"/>
</dbReference>
<accession>A0AAD9FTX4</accession>
<name>A0AAD9FTX4_PAPLA</name>
<feature type="compositionally biased region" description="Acidic residues" evidence="1">
    <location>
        <begin position="74"/>
        <end position="112"/>
    </location>
</feature>
<keyword evidence="3" id="KW-1185">Reference proteome</keyword>
<proteinExistence type="predicted"/>